<organism evidence="1 2">
    <name type="scientific">Castilleja foliolosa</name>
    <dbReference type="NCBI Taxonomy" id="1961234"/>
    <lineage>
        <taxon>Eukaryota</taxon>
        <taxon>Viridiplantae</taxon>
        <taxon>Streptophyta</taxon>
        <taxon>Embryophyta</taxon>
        <taxon>Tracheophyta</taxon>
        <taxon>Spermatophyta</taxon>
        <taxon>Magnoliopsida</taxon>
        <taxon>eudicotyledons</taxon>
        <taxon>Gunneridae</taxon>
        <taxon>Pentapetalae</taxon>
        <taxon>asterids</taxon>
        <taxon>lamiids</taxon>
        <taxon>Lamiales</taxon>
        <taxon>Orobanchaceae</taxon>
        <taxon>Pedicularideae</taxon>
        <taxon>Castillejinae</taxon>
        <taxon>Castilleja</taxon>
    </lineage>
</organism>
<keyword evidence="2" id="KW-1185">Reference proteome</keyword>
<evidence type="ECO:0000313" key="2">
    <source>
        <dbReference type="Proteomes" id="UP001632038"/>
    </source>
</evidence>
<dbReference type="Proteomes" id="UP001632038">
    <property type="component" value="Unassembled WGS sequence"/>
</dbReference>
<dbReference type="EMBL" id="JAVIJP010000066">
    <property type="protein sequence ID" value="KAL3620772.1"/>
    <property type="molecule type" value="Genomic_DNA"/>
</dbReference>
<sequence>MCPNSTSKTTFRITDEYSDLNCAILEVPMNVDFDNSSCWFHPEAPYSGHR</sequence>
<proteinExistence type="predicted"/>
<reference evidence="2" key="1">
    <citation type="journal article" date="2024" name="IScience">
        <title>Strigolactones Initiate the Formation of Haustorium-like Structures in Castilleja.</title>
        <authorList>
            <person name="Buerger M."/>
            <person name="Peterson D."/>
            <person name="Chory J."/>
        </authorList>
    </citation>
    <scope>NUCLEOTIDE SEQUENCE [LARGE SCALE GENOMIC DNA]</scope>
</reference>
<protein>
    <submittedName>
        <fullName evidence="1">Uncharacterized protein</fullName>
    </submittedName>
</protein>
<gene>
    <name evidence="1" type="ORF">CASFOL_035684</name>
</gene>
<comment type="caution">
    <text evidence="1">The sequence shown here is derived from an EMBL/GenBank/DDBJ whole genome shotgun (WGS) entry which is preliminary data.</text>
</comment>
<dbReference type="AlphaFoldDB" id="A0ABD3BU13"/>
<name>A0ABD3BU13_9LAMI</name>
<accession>A0ABD3BU13</accession>
<evidence type="ECO:0000313" key="1">
    <source>
        <dbReference type="EMBL" id="KAL3620772.1"/>
    </source>
</evidence>